<keyword evidence="2" id="KW-0808">Transferase</keyword>
<reference evidence="3" key="1">
    <citation type="submission" date="2018-02" db="EMBL/GenBank/DDBJ databases">
        <authorList>
            <person name="Seth-Smith MB H."/>
            <person name="Seth-Smith H."/>
        </authorList>
    </citation>
    <scope>NUCLEOTIDE SEQUENCE [LARGE SCALE GENOMIC DNA]</scope>
</reference>
<dbReference type="InterPro" id="IPR016039">
    <property type="entry name" value="Thiolase-like"/>
</dbReference>
<proteinExistence type="predicted"/>
<keyword evidence="3" id="KW-1185">Reference proteome</keyword>
<evidence type="ECO:0000313" key="2">
    <source>
        <dbReference type="EMBL" id="VDM89172.1"/>
    </source>
</evidence>
<sequence>MATPAGFVGFSRQRGLAADGRCKPFADAANGVGLAEGVAWWCWSGYRMLTVLVMKC</sequence>
<dbReference type="InterPro" id="IPR014030">
    <property type="entry name" value="Ketoacyl_synth_N"/>
</dbReference>
<keyword evidence="2" id="KW-0012">Acyltransferase</keyword>
<dbReference type="Proteomes" id="UP000269998">
    <property type="component" value="Chromosome"/>
</dbReference>
<dbReference type="AlphaFoldDB" id="A0A3S4BWR9"/>
<dbReference type="KEGG" id="mbai:MB901379_02740"/>
<dbReference type="EC" id="2.3.1.41" evidence="2"/>
<accession>A0A3S4BWR9</accession>
<dbReference type="Gene3D" id="3.40.47.10">
    <property type="match status" value="1"/>
</dbReference>
<protein>
    <submittedName>
        <fullName evidence="2">Beta-ketoacyl-acyl-carrier-protein synthase I</fullName>
        <ecNumber evidence="2">2.3.1.41</ecNumber>
    </submittedName>
</protein>
<dbReference type="Pfam" id="PF00109">
    <property type="entry name" value="ketoacyl-synt"/>
    <property type="match status" value="1"/>
</dbReference>
<evidence type="ECO:0000313" key="3">
    <source>
        <dbReference type="Proteomes" id="UP000269998"/>
    </source>
</evidence>
<gene>
    <name evidence="2" type="ORF">MB901379_02740</name>
</gene>
<organism evidence="2 3">
    <name type="scientific">Mycobacterium basiliense</name>
    <dbReference type="NCBI Taxonomy" id="2094119"/>
    <lineage>
        <taxon>Bacteria</taxon>
        <taxon>Bacillati</taxon>
        <taxon>Actinomycetota</taxon>
        <taxon>Actinomycetes</taxon>
        <taxon>Mycobacteriales</taxon>
        <taxon>Mycobacteriaceae</taxon>
        <taxon>Mycobacterium</taxon>
    </lineage>
</organism>
<name>A0A3S4BWR9_9MYCO</name>
<dbReference type="SUPFAM" id="SSF53901">
    <property type="entry name" value="Thiolase-like"/>
    <property type="match status" value="1"/>
</dbReference>
<feature type="domain" description="Beta-ketoacyl synthase-like N-terminal" evidence="1">
    <location>
        <begin position="1"/>
        <end position="39"/>
    </location>
</feature>
<dbReference type="GO" id="GO:0004315">
    <property type="term" value="F:3-oxoacyl-[acyl-carrier-protein] synthase activity"/>
    <property type="evidence" value="ECO:0007669"/>
    <property type="project" value="UniProtKB-EC"/>
</dbReference>
<evidence type="ECO:0000259" key="1">
    <source>
        <dbReference type="Pfam" id="PF00109"/>
    </source>
</evidence>
<dbReference type="EMBL" id="LR130759">
    <property type="protein sequence ID" value="VDM89172.1"/>
    <property type="molecule type" value="Genomic_DNA"/>
</dbReference>